<dbReference type="GO" id="GO:0050660">
    <property type="term" value="F:flavin adenine dinucleotide binding"/>
    <property type="evidence" value="ECO:0007669"/>
    <property type="project" value="InterPro"/>
</dbReference>
<evidence type="ECO:0000256" key="9">
    <source>
        <dbReference type="ARBA" id="ARBA00047707"/>
    </source>
</evidence>
<protein>
    <recommendedName>
        <fullName evidence="10">Flavin-containing monooxygenase</fullName>
        <ecNumber evidence="10">1.-.-.-</ecNumber>
    </recommendedName>
</protein>
<dbReference type="InterPro" id="IPR036188">
    <property type="entry name" value="FAD/NAD-bd_sf"/>
</dbReference>
<comment type="catalytic activity">
    <reaction evidence="9">
        <text>indole-3-pyruvate + NADPH + O2 + H(+) = (indol-3-yl)acetate + CO2 + NADP(+) + H2O</text>
        <dbReference type="Rhea" id="RHEA:34331"/>
        <dbReference type="ChEBI" id="CHEBI:15377"/>
        <dbReference type="ChEBI" id="CHEBI:15378"/>
        <dbReference type="ChEBI" id="CHEBI:15379"/>
        <dbReference type="ChEBI" id="CHEBI:16526"/>
        <dbReference type="ChEBI" id="CHEBI:17640"/>
        <dbReference type="ChEBI" id="CHEBI:30854"/>
        <dbReference type="ChEBI" id="CHEBI:57783"/>
        <dbReference type="ChEBI" id="CHEBI:58349"/>
        <dbReference type="EC" id="1.14.13.168"/>
    </reaction>
</comment>
<dbReference type="GO" id="GO:0103075">
    <property type="term" value="F:indole-3-pyruvate monooxygenase activity"/>
    <property type="evidence" value="ECO:0007669"/>
    <property type="project" value="UniProtKB-EC"/>
</dbReference>
<keyword evidence="5 10" id="KW-0274">FAD</keyword>
<evidence type="ECO:0000256" key="10">
    <source>
        <dbReference type="RuleBase" id="RU361177"/>
    </source>
</evidence>
<sequence length="96" mass="10408">MNAASNVVEHYVAQFLVVATGDNSMGIVPRLPGLETFEGENLHSSQYKNGKKYDNQDVLVVGVGNSGMEIAYDLSSTGANTSLSVREYTFRAFKVT</sequence>
<evidence type="ECO:0000256" key="1">
    <source>
        <dbReference type="ARBA" id="ARBA00001974"/>
    </source>
</evidence>
<dbReference type="PRINTS" id="PR00469">
    <property type="entry name" value="PNDRDTASEII"/>
</dbReference>
<dbReference type="AlphaFoldDB" id="A0AAN8ZHV4"/>
<dbReference type="GO" id="GO:0004499">
    <property type="term" value="F:N,N-dimethylaniline monooxygenase activity"/>
    <property type="evidence" value="ECO:0007669"/>
    <property type="project" value="InterPro"/>
</dbReference>
<dbReference type="InterPro" id="IPR020946">
    <property type="entry name" value="Flavin_mOase-like"/>
</dbReference>
<dbReference type="GO" id="GO:0009851">
    <property type="term" value="P:auxin biosynthetic process"/>
    <property type="evidence" value="ECO:0007669"/>
    <property type="project" value="UniProtKB-KW"/>
</dbReference>
<dbReference type="InterPro" id="IPR050982">
    <property type="entry name" value="Auxin_biosynth/cation_transpt"/>
</dbReference>
<evidence type="ECO:0000256" key="2">
    <source>
        <dbReference type="ARBA" id="ARBA00004814"/>
    </source>
</evidence>
<reference evidence="11 12" key="1">
    <citation type="submission" date="2023-12" db="EMBL/GenBank/DDBJ databases">
        <title>A high-quality genome assembly for Dillenia turbinata (Dilleniales).</title>
        <authorList>
            <person name="Chanderbali A."/>
        </authorList>
    </citation>
    <scope>NUCLEOTIDE SEQUENCE [LARGE SCALE GENOMIC DNA]</scope>
    <source>
        <strain evidence="11">LSX21</strain>
        <tissue evidence="11">Leaf</tissue>
    </source>
</reference>
<evidence type="ECO:0000256" key="7">
    <source>
        <dbReference type="ARBA" id="ARBA00023002"/>
    </source>
</evidence>
<evidence type="ECO:0000313" key="11">
    <source>
        <dbReference type="EMBL" id="KAK6938342.1"/>
    </source>
</evidence>
<keyword evidence="10 11" id="KW-0503">Monooxygenase</keyword>
<keyword evidence="4 10" id="KW-0285">Flavoprotein</keyword>
<dbReference type="PANTHER" id="PTHR43539">
    <property type="entry name" value="FLAVIN-BINDING MONOOXYGENASE-LIKE PROTEIN (AFU_ORTHOLOGUE AFUA_4G09220)"/>
    <property type="match status" value="1"/>
</dbReference>
<gene>
    <name evidence="11" type="ORF">RJ641_031850</name>
</gene>
<dbReference type="EMBL" id="JBAMMX010000006">
    <property type="protein sequence ID" value="KAK6938342.1"/>
    <property type="molecule type" value="Genomic_DNA"/>
</dbReference>
<dbReference type="SUPFAM" id="SSF51905">
    <property type="entry name" value="FAD/NAD(P)-binding domain"/>
    <property type="match status" value="1"/>
</dbReference>
<evidence type="ECO:0000256" key="3">
    <source>
        <dbReference type="ARBA" id="ARBA00009183"/>
    </source>
</evidence>
<keyword evidence="6" id="KW-0521">NADP</keyword>
<evidence type="ECO:0000256" key="4">
    <source>
        <dbReference type="ARBA" id="ARBA00022630"/>
    </source>
</evidence>
<comment type="similarity">
    <text evidence="3 10">Belongs to the FMO family.</text>
</comment>
<accession>A0AAN8ZHV4</accession>
<evidence type="ECO:0000256" key="6">
    <source>
        <dbReference type="ARBA" id="ARBA00022857"/>
    </source>
</evidence>
<keyword evidence="12" id="KW-1185">Reference proteome</keyword>
<dbReference type="EC" id="1.-.-.-" evidence="10"/>
<dbReference type="Proteomes" id="UP001370490">
    <property type="component" value="Unassembled WGS sequence"/>
</dbReference>
<organism evidence="11 12">
    <name type="scientific">Dillenia turbinata</name>
    <dbReference type="NCBI Taxonomy" id="194707"/>
    <lineage>
        <taxon>Eukaryota</taxon>
        <taxon>Viridiplantae</taxon>
        <taxon>Streptophyta</taxon>
        <taxon>Embryophyta</taxon>
        <taxon>Tracheophyta</taxon>
        <taxon>Spermatophyta</taxon>
        <taxon>Magnoliopsida</taxon>
        <taxon>eudicotyledons</taxon>
        <taxon>Gunneridae</taxon>
        <taxon>Pentapetalae</taxon>
        <taxon>Dilleniales</taxon>
        <taxon>Dilleniaceae</taxon>
        <taxon>Dillenia</taxon>
    </lineage>
</organism>
<comment type="caution">
    <text evidence="11">The sequence shown here is derived from an EMBL/GenBank/DDBJ whole genome shotgun (WGS) entry which is preliminary data.</text>
</comment>
<evidence type="ECO:0000256" key="5">
    <source>
        <dbReference type="ARBA" id="ARBA00022827"/>
    </source>
</evidence>
<keyword evidence="7 10" id="KW-0560">Oxidoreductase</keyword>
<comment type="cofactor">
    <cofactor evidence="1 10">
        <name>FAD</name>
        <dbReference type="ChEBI" id="CHEBI:57692"/>
    </cofactor>
</comment>
<evidence type="ECO:0000313" key="12">
    <source>
        <dbReference type="Proteomes" id="UP001370490"/>
    </source>
</evidence>
<comment type="pathway">
    <text evidence="2">Plant hormone metabolism; auxin biosynthesis.</text>
</comment>
<dbReference type="Pfam" id="PF00743">
    <property type="entry name" value="FMO-like"/>
    <property type="match status" value="1"/>
</dbReference>
<dbReference type="PANTHER" id="PTHR43539:SF9">
    <property type="entry name" value="INDOLE-3-PYRUVATE MONOOXYGENASE YUCCA11-RELATED"/>
    <property type="match status" value="1"/>
</dbReference>
<keyword evidence="8" id="KW-0073">Auxin biosynthesis</keyword>
<name>A0AAN8ZHV4_9MAGN</name>
<dbReference type="GO" id="GO:0050661">
    <property type="term" value="F:NADP binding"/>
    <property type="evidence" value="ECO:0007669"/>
    <property type="project" value="InterPro"/>
</dbReference>
<dbReference type="Gene3D" id="3.50.50.60">
    <property type="entry name" value="FAD/NAD(P)-binding domain"/>
    <property type="match status" value="1"/>
</dbReference>
<evidence type="ECO:0000256" key="8">
    <source>
        <dbReference type="ARBA" id="ARBA00023070"/>
    </source>
</evidence>
<proteinExistence type="inferred from homology"/>